<gene>
    <name evidence="2" type="ORF">CXB51_022667</name>
</gene>
<sequence length="124" mass="13909">MDWNGTFVSRPQPTLNSHYNYNYDQCPGVLNGKLNSLIDRLYDPLKHDYDVISRENSPNLNTYINSHTSWCSASHEMESEETVESTSVPSSNKSTVAASPHVPIPECNYVFNLLTVGAKLPSYP</sequence>
<keyword evidence="3" id="KW-1185">Reference proteome</keyword>
<evidence type="ECO:0000313" key="3">
    <source>
        <dbReference type="Proteomes" id="UP000701853"/>
    </source>
</evidence>
<organism evidence="2 3">
    <name type="scientific">Gossypium anomalum</name>
    <dbReference type="NCBI Taxonomy" id="47600"/>
    <lineage>
        <taxon>Eukaryota</taxon>
        <taxon>Viridiplantae</taxon>
        <taxon>Streptophyta</taxon>
        <taxon>Embryophyta</taxon>
        <taxon>Tracheophyta</taxon>
        <taxon>Spermatophyta</taxon>
        <taxon>Magnoliopsida</taxon>
        <taxon>eudicotyledons</taxon>
        <taxon>Gunneridae</taxon>
        <taxon>Pentapetalae</taxon>
        <taxon>rosids</taxon>
        <taxon>malvids</taxon>
        <taxon>Malvales</taxon>
        <taxon>Malvaceae</taxon>
        <taxon>Malvoideae</taxon>
        <taxon>Gossypium</taxon>
    </lineage>
</organism>
<dbReference type="Proteomes" id="UP000701853">
    <property type="component" value="Chromosome 9"/>
</dbReference>
<dbReference type="AlphaFoldDB" id="A0A8J5YF12"/>
<evidence type="ECO:0000256" key="1">
    <source>
        <dbReference type="SAM" id="MobiDB-lite"/>
    </source>
</evidence>
<proteinExistence type="predicted"/>
<dbReference type="OrthoDB" id="979917at2759"/>
<comment type="caution">
    <text evidence="2">The sequence shown here is derived from an EMBL/GenBank/DDBJ whole genome shotgun (WGS) entry which is preliminary data.</text>
</comment>
<reference evidence="2 3" key="1">
    <citation type="journal article" date="2021" name="bioRxiv">
        <title>The Gossypium anomalum genome as a resource for cotton improvement and evolutionary analysis of hybrid incompatibility.</title>
        <authorList>
            <person name="Grover C.E."/>
            <person name="Yuan D."/>
            <person name="Arick M.A."/>
            <person name="Miller E.R."/>
            <person name="Hu G."/>
            <person name="Peterson D.G."/>
            <person name="Wendel J.F."/>
            <person name="Udall J.A."/>
        </authorList>
    </citation>
    <scope>NUCLEOTIDE SEQUENCE [LARGE SCALE GENOMIC DNA]</scope>
    <source>
        <strain evidence="2">JFW-Udall</strain>
        <tissue evidence="2">Leaf</tissue>
    </source>
</reference>
<feature type="region of interest" description="Disordered" evidence="1">
    <location>
        <begin position="75"/>
        <end position="99"/>
    </location>
</feature>
<dbReference type="EMBL" id="JAHUZN010000009">
    <property type="protein sequence ID" value="KAG8483884.1"/>
    <property type="molecule type" value="Genomic_DNA"/>
</dbReference>
<evidence type="ECO:0000313" key="2">
    <source>
        <dbReference type="EMBL" id="KAG8483884.1"/>
    </source>
</evidence>
<name>A0A8J5YF12_9ROSI</name>
<accession>A0A8J5YF12</accession>
<protein>
    <submittedName>
        <fullName evidence="2">Uncharacterized protein</fullName>
    </submittedName>
</protein>